<dbReference type="Proteomes" id="UP001597369">
    <property type="component" value="Unassembled WGS sequence"/>
</dbReference>
<organism evidence="3 4">
    <name type="scientific">Pontibacter silvestris</name>
    <dbReference type="NCBI Taxonomy" id="2305183"/>
    <lineage>
        <taxon>Bacteria</taxon>
        <taxon>Pseudomonadati</taxon>
        <taxon>Bacteroidota</taxon>
        <taxon>Cytophagia</taxon>
        <taxon>Cytophagales</taxon>
        <taxon>Hymenobacteraceae</taxon>
        <taxon>Pontibacter</taxon>
    </lineage>
</organism>
<comment type="caution">
    <text evidence="3">The sequence shown here is derived from an EMBL/GenBank/DDBJ whole genome shotgun (WGS) entry which is preliminary data.</text>
</comment>
<dbReference type="Gene3D" id="3.60.15.10">
    <property type="entry name" value="Ribonuclease Z/Hydroxyacylglutathione hydrolase-like"/>
    <property type="match status" value="1"/>
</dbReference>
<evidence type="ECO:0000256" key="2">
    <source>
        <dbReference type="SAM" id="SignalP"/>
    </source>
</evidence>
<dbReference type="RefSeq" id="WP_229958747.1">
    <property type="nucleotide sequence ID" value="NZ_JAJJWI010000003.1"/>
</dbReference>
<keyword evidence="2" id="KW-0732">Signal</keyword>
<feature type="signal peptide" evidence="2">
    <location>
        <begin position="1"/>
        <end position="25"/>
    </location>
</feature>
<dbReference type="Pfam" id="PF02112">
    <property type="entry name" value="PDEase_II"/>
    <property type="match status" value="1"/>
</dbReference>
<reference evidence="4" key="1">
    <citation type="journal article" date="2019" name="Int. J. Syst. Evol. Microbiol.">
        <title>The Global Catalogue of Microorganisms (GCM) 10K type strain sequencing project: providing services to taxonomists for standard genome sequencing and annotation.</title>
        <authorList>
            <consortium name="The Broad Institute Genomics Platform"/>
            <consortium name="The Broad Institute Genome Sequencing Center for Infectious Disease"/>
            <person name="Wu L."/>
            <person name="Ma J."/>
        </authorList>
    </citation>
    <scope>NUCLEOTIDE SEQUENCE [LARGE SCALE GENOMIC DNA]</scope>
    <source>
        <strain evidence="4">JCM 16545</strain>
    </source>
</reference>
<accession>A0ABW4WYH1</accession>
<proteinExistence type="inferred from homology"/>
<protein>
    <submittedName>
        <fullName evidence="3">MBL fold metallo-hydrolase</fullName>
    </submittedName>
</protein>
<name>A0ABW4WYH1_9BACT</name>
<dbReference type="InterPro" id="IPR036866">
    <property type="entry name" value="RibonucZ/Hydroxyglut_hydro"/>
</dbReference>
<keyword evidence="1" id="KW-0378">Hydrolase</keyword>
<dbReference type="PANTHER" id="PTHR28283:SF1">
    <property type="entry name" value="3',5'-CYCLIC-NUCLEOTIDE PHOSPHODIESTERASE 1"/>
    <property type="match status" value="1"/>
</dbReference>
<dbReference type="PANTHER" id="PTHR28283">
    <property type="entry name" value="3',5'-CYCLIC-NUCLEOTIDE PHOSPHODIESTERASE 1"/>
    <property type="match status" value="1"/>
</dbReference>
<dbReference type="CDD" id="cd07735">
    <property type="entry name" value="class_II_PDE_MBL-fold"/>
    <property type="match status" value="1"/>
</dbReference>
<evidence type="ECO:0000313" key="4">
    <source>
        <dbReference type="Proteomes" id="UP001597369"/>
    </source>
</evidence>
<keyword evidence="1" id="KW-0114">cAMP</keyword>
<dbReference type="PRINTS" id="PR00388">
    <property type="entry name" value="PDIESTERASE2"/>
</dbReference>
<dbReference type="EMBL" id="JBHUHV010000039">
    <property type="protein sequence ID" value="MFD2067788.1"/>
    <property type="molecule type" value="Genomic_DNA"/>
</dbReference>
<evidence type="ECO:0000256" key="1">
    <source>
        <dbReference type="PIRNR" id="PIRNR000962"/>
    </source>
</evidence>
<dbReference type="SUPFAM" id="SSF56281">
    <property type="entry name" value="Metallo-hydrolase/oxidoreductase"/>
    <property type="match status" value="1"/>
</dbReference>
<evidence type="ECO:0000313" key="3">
    <source>
        <dbReference type="EMBL" id="MFD2067788.1"/>
    </source>
</evidence>
<dbReference type="PROSITE" id="PS51257">
    <property type="entry name" value="PROKAR_LIPOPROTEIN"/>
    <property type="match status" value="1"/>
</dbReference>
<keyword evidence="4" id="KW-1185">Reference proteome</keyword>
<dbReference type="InterPro" id="IPR000396">
    <property type="entry name" value="Pdiesterase2"/>
</dbReference>
<comment type="similarity">
    <text evidence="1">Belongs to the cyclic nucleotide phosphodiesterase class-II family.</text>
</comment>
<feature type="chain" id="PRO_5045340046" evidence="2">
    <location>
        <begin position="26"/>
        <end position="326"/>
    </location>
</feature>
<gene>
    <name evidence="3" type="ORF">ACFSKU_12905</name>
</gene>
<sequence length="326" mass="36169">MSTHKFINSSILFLLLVLSSCVSLPQGTDSNLAFRVVPLGVKGGVDESNLSAYMLAPGNSNSYICLDAGTLHYGISKAVSNKAFTVPASVVLKSYIKAYLISHPHLDHISGLIINSTEDSTKNIYATESCISQIKEHYFNWKSWPNFGNAGEGFTLKQYQYKVLPANATEVHIENTDMQVQAFPLSHSAPYQSTAFLIRSKDNFVLYLGDTGPDEVEKSDNLQAVWESITPLIKAKQLKAIFIEVSYPDDQPDNNLFGHLTPRWLMQEMGNLNNLSGTNAMQGLNVVITHMKPTGNSEEIIKRQLRERNSLKLNLIFPEQGEAITL</sequence>
<dbReference type="PIRSF" id="PIRSF000962">
    <property type="entry name" value="Cyc_nuc_PDEase"/>
    <property type="match status" value="1"/>
</dbReference>